<feature type="domain" description="TB" evidence="13">
    <location>
        <begin position="668"/>
        <end position="720"/>
    </location>
</feature>
<feature type="region of interest" description="Disordered" evidence="10">
    <location>
        <begin position="420"/>
        <end position="463"/>
    </location>
</feature>
<evidence type="ECO:0000256" key="5">
    <source>
        <dbReference type="ARBA" id="ARBA00022729"/>
    </source>
</evidence>
<comment type="caution">
    <text evidence="14">The sequence shown here is derived from an EMBL/GenBank/DDBJ whole genome shotgun (WGS) entry which is preliminary data.</text>
</comment>
<dbReference type="PANTHER" id="PTHR47333">
    <property type="entry name" value="VON WILLEBRAND FACTOR C AND EGF DOMAIN-CONTAINING PROTEIN"/>
    <property type="match status" value="1"/>
</dbReference>
<keyword evidence="8" id="KW-0325">Glycoprotein</keyword>
<feature type="domain" description="EGF-like" evidence="12">
    <location>
        <begin position="1028"/>
        <end position="1069"/>
    </location>
</feature>
<feature type="non-terminal residue" evidence="14">
    <location>
        <position position="1"/>
    </location>
</feature>
<feature type="disulfide bond" evidence="9">
    <location>
        <begin position="405"/>
        <end position="414"/>
    </location>
</feature>
<dbReference type="InterPro" id="IPR018097">
    <property type="entry name" value="EGF_Ca-bd_CS"/>
</dbReference>
<dbReference type="PROSITE" id="PS01187">
    <property type="entry name" value="EGF_CA"/>
    <property type="match status" value="7"/>
</dbReference>
<feature type="chain" id="PRO_5045323286" evidence="11">
    <location>
        <begin position="22"/>
        <end position="1581"/>
    </location>
</feature>
<feature type="domain" description="EGF-like" evidence="12">
    <location>
        <begin position="383"/>
        <end position="415"/>
    </location>
</feature>
<keyword evidence="15" id="KW-1185">Reference proteome</keyword>
<accession>A0ABS2XGX5</accession>
<dbReference type="InterPro" id="IPR017878">
    <property type="entry name" value="TB_dom"/>
</dbReference>
<dbReference type="InterPro" id="IPR049883">
    <property type="entry name" value="NOTCH1_EGF-like"/>
</dbReference>
<dbReference type="PROSITE" id="PS50026">
    <property type="entry name" value="EGF_3"/>
    <property type="match status" value="11"/>
</dbReference>
<feature type="compositionally biased region" description="Polar residues" evidence="10">
    <location>
        <begin position="202"/>
        <end position="222"/>
    </location>
</feature>
<evidence type="ECO:0000256" key="8">
    <source>
        <dbReference type="ARBA" id="ARBA00023180"/>
    </source>
</evidence>
<feature type="domain" description="EGF-like" evidence="12">
    <location>
        <begin position="1329"/>
        <end position="1369"/>
    </location>
</feature>
<dbReference type="Pfam" id="PF07645">
    <property type="entry name" value="EGF_CA"/>
    <property type="match status" value="13"/>
</dbReference>
<evidence type="ECO:0000256" key="2">
    <source>
        <dbReference type="ARBA" id="ARBA00022525"/>
    </source>
</evidence>
<feature type="domain" description="EGF-like" evidence="12">
    <location>
        <begin position="154"/>
        <end position="186"/>
    </location>
</feature>
<feature type="region of interest" description="Disordered" evidence="10">
    <location>
        <begin position="740"/>
        <end position="761"/>
    </location>
</feature>
<feature type="domain" description="EGF-like" evidence="12">
    <location>
        <begin position="1537"/>
        <end position="1578"/>
    </location>
</feature>
<evidence type="ECO:0000256" key="7">
    <source>
        <dbReference type="ARBA" id="ARBA00023157"/>
    </source>
</evidence>
<dbReference type="InterPro" id="IPR036773">
    <property type="entry name" value="TB_dom_sf"/>
</dbReference>
<dbReference type="PROSITE" id="PS01186">
    <property type="entry name" value="EGF_2"/>
    <property type="match status" value="8"/>
</dbReference>
<feature type="disulfide bond" evidence="9">
    <location>
        <begin position="158"/>
        <end position="168"/>
    </location>
</feature>
<evidence type="ECO:0000256" key="9">
    <source>
        <dbReference type="PROSITE-ProRule" id="PRU00076"/>
    </source>
</evidence>
<feature type="domain" description="TB" evidence="13">
    <location>
        <begin position="1386"/>
        <end position="1439"/>
    </location>
</feature>
<evidence type="ECO:0000259" key="13">
    <source>
        <dbReference type="PROSITE" id="PS51364"/>
    </source>
</evidence>
<comment type="subcellular location">
    <subcellularLocation>
        <location evidence="1">Secreted</location>
        <location evidence="1">Extracellular space</location>
        <location evidence="1">Extracellular matrix</location>
    </subcellularLocation>
</comment>
<comment type="caution">
    <text evidence="9">Lacks conserved residue(s) required for the propagation of feature annotation.</text>
</comment>
<keyword evidence="2" id="KW-0964">Secreted</keyword>
<evidence type="ECO:0000313" key="15">
    <source>
        <dbReference type="Proteomes" id="UP001166093"/>
    </source>
</evidence>
<dbReference type="Gene3D" id="2.10.25.10">
    <property type="entry name" value="Laminin"/>
    <property type="match status" value="16"/>
</dbReference>
<dbReference type="InterPro" id="IPR052080">
    <property type="entry name" value="vWF_C/EGF_Fibrillin"/>
</dbReference>
<evidence type="ECO:0000256" key="4">
    <source>
        <dbReference type="ARBA" id="ARBA00022536"/>
    </source>
</evidence>
<dbReference type="Proteomes" id="UP001166093">
    <property type="component" value="Unassembled WGS sequence"/>
</dbReference>
<feature type="domain" description="EGF-like" evidence="12">
    <location>
        <begin position="864"/>
        <end position="905"/>
    </location>
</feature>
<dbReference type="PROSITE" id="PS00022">
    <property type="entry name" value="EGF_1"/>
    <property type="match status" value="2"/>
</dbReference>
<dbReference type="InterPro" id="IPR000742">
    <property type="entry name" value="EGF"/>
</dbReference>
<feature type="disulfide bond" evidence="9">
    <location>
        <begin position="176"/>
        <end position="185"/>
    </location>
</feature>
<feature type="disulfide bond" evidence="9">
    <location>
        <begin position="387"/>
        <end position="397"/>
    </location>
</feature>
<evidence type="ECO:0000256" key="1">
    <source>
        <dbReference type="ARBA" id="ARBA00004498"/>
    </source>
</evidence>
<feature type="domain" description="EGF-like" evidence="12">
    <location>
        <begin position="1113"/>
        <end position="1155"/>
    </location>
</feature>
<evidence type="ECO:0000256" key="6">
    <source>
        <dbReference type="ARBA" id="ARBA00022737"/>
    </source>
</evidence>
<feature type="region of interest" description="Disordered" evidence="10">
    <location>
        <begin position="492"/>
        <end position="513"/>
    </location>
</feature>
<keyword evidence="3" id="KW-0272">Extracellular matrix</keyword>
<feature type="compositionally biased region" description="Polar residues" evidence="10">
    <location>
        <begin position="440"/>
        <end position="455"/>
    </location>
</feature>
<feature type="signal peptide" evidence="11">
    <location>
        <begin position="1"/>
        <end position="21"/>
    </location>
</feature>
<dbReference type="SMART" id="SM00179">
    <property type="entry name" value="EGF_CA"/>
    <property type="match status" value="14"/>
</dbReference>
<keyword evidence="4 9" id="KW-0245">EGF-like domain</keyword>
<feature type="domain" description="EGF-like" evidence="12">
    <location>
        <begin position="946"/>
        <end position="986"/>
    </location>
</feature>
<dbReference type="SUPFAM" id="SSF57581">
    <property type="entry name" value="TB module/8-cys domain"/>
    <property type="match status" value="4"/>
</dbReference>
<dbReference type="EMBL" id="JAAWVQ010030696">
    <property type="protein sequence ID" value="MBN3273393.1"/>
    <property type="molecule type" value="Genomic_DNA"/>
</dbReference>
<organism evidence="14 15">
    <name type="scientific">Polyodon spathula</name>
    <name type="common">North American paddlefish</name>
    <name type="synonym">Squalus spathula</name>
    <dbReference type="NCBI Taxonomy" id="7913"/>
    <lineage>
        <taxon>Eukaryota</taxon>
        <taxon>Metazoa</taxon>
        <taxon>Chordata</taxon>
        <taxon>Craniata</taxon>
        <taxon>Vertebrata</taxon>
        <taxon>Euteleostomi</taxon>
        <taxon>Actinopterygii</taxon>
        <taxon>Chondrostei</taxon>
        <taxon>Acipenseriformes</taxon>
        <taxon>Polyodontidae</taxon>
        <taxon>Polyodon</taxon>
    </lineage>
</organism>
<sequence length="1581" mass="171710">MTWIRLNILLSIGIFSSPAFSSTDNGGFKRYTTFVVQPGQAGTDSRHISAISRTGSAGQPHSYNVELTASYSSSQVRTRRMGKQTSPSAQLHQETKFSPSVQFQQQRQIRHSSHSSNVPAVQLQKHQFKTSGVNVCGGQCCQGWSKAPGSQRCTKPNCKPQCQNGGMCLRPQLCVCKPETKGKACEQKTVPPYSPPHHPGNRQDTVPPQRPIPQQTSQHSVIPQRPIPQQTSQHSVILQRPIPQQTSQHSVIPQRPIPQQSSQHSVIPQRPIPLQTSQHSVIPPLTMTVHHGQTQKLVLQPKYYQTQKVYTGQQASEDSLPLSVAPIQVGNSTGRIKVVFTPTICKVTCVQGKCQNSCEKGNTTTIISENGHSTDTLTAPNFRVVVCHLPCMNGGQCSARDKCQCPPNFSGKFCHIPVQNGHQNQQSQQQQQHRQQQHGTASRTQGSQVHSTHTLPLSFGGQNGIQVKFPPNMVNVHVKHPPEASVQIHQVSRMDGPNGQKVKAAQSGHSTYPGGIAQKGQSPPTVSHTQQNIVHQYSIASKIQLGRCFQETTGAQCGKALPGLSKQDDCCGTVGTSWGFHKCHTCPKKPSIPLTGSRQTMDCPQGFKRINITYCQDINECQLQGVCPNGNCLNTIGSYRCTCKAGYVPDPTFSTCVPDNPMIPEEKGFCFRFFSAGKQCMHPVSAQLSKQLCCCSVGKAWGPHCEKCPILGTAAFKEICPGGMGYTVTGPYKKVIPGIKNQPDSGSKTGISPSEPVAPPVPIPAVQEPVEALTASERHHPETTAVGEEVIEKSSPPALVELAPEVSTSSASQVIAPTQVTEINECAVNPEICGPGYCINLPMGYTCVCNTGFHLNNELTTCVDIIECELSPRLCSNGRCENTEGSFLCVCRAGFVVDEEGTNCIDIDECQDQNFCSSGKCVNSPGSYECVPCFDGYEGRNGQCVDINECLDRPVCANGKCSNLEGSYVCICSKGYEPTPDGKVCKDIDECLDELLCVSGQCLNTQGSFLCTCSKGFKISATGDQCEDVDECQDWRDACRGGGRCINTAGSYQCTCPDGFQLIDGTRCQDINECLDDAELCAPQGECLNTEGSFHCICEQGFSVSADGHSCEDVDECSVNGTVCGGHGFCENTAGSFRCLCDQGFQDSQDGRGCIDVNECEMLTGVCGDALCDNVEGSFLCMCANETDEYDPMTGQCHSFAPPAELVERKECYYNLNDANFCDNVLTANVTKEECCCTLGAGWGDNCEMFPCPVLGTAAFSAMCPGGKGLIPNGDSAYSTAENYKDADECVLFGQEICKNGFCLNTQPGFECYCKQGLYYDLVKLQCLDIDECQDESSCINGECINTEGSYNCFCTRPMILDSTGKRCVGTTEVTEHGEESEVFQDICWQEVSQDFMCSHPLVGQQTTYTECCCLHGDGWGMDCALCPSKTSEDYATLCNVPLSGSRRRYGEDALMPFDADYTVPGVQYDSQPSSPGFLPVFHDEEHQYDAFEGLRAEECGILNGCENGRCVRVQEGYTCDCFDGYHLNMAKMACVDVNECTELNNKMSLCKNAKCINTEGSYKCVCLPGFVRSEQPNYCI</sequence>
<dbReference type="InterPro" id="IPR001881">
    <property type="entry name" value="EGF-like_Ca-bd_dom"/>
</dbReference>
<proteinExistence type="predicted"/>
<dbReference type="PROSITE" id="PS51364">
    <property type="entry name" value="TB"/>
    <property type="match status" value="4"/>
</dbReference>
<name>A0ABS2XGX5_POLSP</name>
<dbReference type="PANTHER" id="PTHR47333:SF4">
    <property type="entry name" value="EGF-LIKE DOMAIN-CONTAINING PROTEIN"/>
    <property type="match status" value="1"/>
</dbReference>
<evidence type="ECO:0000259" key="12">
    <source>
        <dbReference type="PROSITE" id="PS50026"/>
    </source>
</evidence>
<feature type="compositionally biased region" description="Low complexity" evidence="10">
    <location>
        <begin position="420"/>
        <end position="439"/>
    </location>
</feature>
<dbReference type="SUPFAM" id="SSF57196">
    <property type="entry name" value="EGF/Laminin"/>
    <property type="match status" value="6"/>
</dbReference>
<feature type="region of interest" description="Disordered" evidence="10">
    <location>
        <begin position="185"/>
        <end position="222"/>
    </location>
</feature>
<dbReference type="PROSITE" id="PS00010">
    <property type="entry name" value="ASX_HYDROXYL"/>
    <property type="match status" value="10"/>
</dbReference>
<feature type="domain" description="TB" evidence="13">
    <location>
        <begin position="546"/>
        <end position="591"/>
    </location>
</feature>
<dbReference type="CDD" id="cd00054">
    <property type="entry name" value="EGF_CA"/>
    <property type="match status" value="10"/>
</dbReference>
<feature type="domain" description="EGF-like" evidence="12">
    <location>
        <begin position="987"/>
        <end position="1027"/>
    </location>
</feature>
<dbReference type="InterPro" id="IPR009030">
    <property type="entry name" value="Growth_fac_rcpt_cys_sf"/>
</dbReference>
<evidence type="ECO:0000256" key="10">
    <source>
        <dbReference type="SAM" id="MobiDB-lite"/>
    </source>
</evidence>
<evidence type="ECO:0000256" key="11">
    <source>
        <dbReference type="SAM" id="SignalP"/>
    </source>
</evidence>
<reference evidence="14" key="1">
    <citation type="journal article" date="2021" name="Cell">
        <title>Tracing the genetic footprints of vertebrate landing in non-teleost ray-finned fishes.</title>
        <authorList>
            <person name="Bi X."/>
            <person name="Wang K."/>
            <person name="Yang L."/>
            <person name="Pan H."/>
            <person name="Jiang H."/>
            <person name="Wei Q."/>
            <person name="Fang M."/>
            <person name="Yu H."/>
            <person name="Zhu C."/>
            <person name="Cai Y."/>
            <person name="He Y."/>
            <person name="Gan X."/>
            <person name="Zeng H."/>
            <person name="Yu D."/>
            <person name="Zhu Y."/>
            <person name="Jiang H."/>
            <person name="Qiu Q."/>
            <person name="Yang H."/>
            <person name="Zhang Y.E."/>
            <person name="Wang W."/>
            <person name="Zhu M."/>
            <person name="He S."/>
            <person name="Zhang G."/>
        </authorList>
    </citation>
    <scope>NUCLEOTIDE SEQUENCE</scope>
    <source>
        <strain evidence="14">Pddl_001</strain>
    </source>
</reference>
<feature type="non-terminal residue" evidence="14">
    <location>
        <position position="1581"/>
    </location>
</feature>
<evidence type="ECO:0000313" key="14">
    <source>
        <dbReference type="EMBL" id="MBN3273393.1"/>
    </source>
</evidence>
<keyword evidence="5 11" id="KW-0732">Signal</keyword>
<evidence type="ECO:0000256" key="3">
    <source>
        <dbReference type="ARBA" id="ARBA00022530"/>
    </source>
</evidence>
<dbReference type="Gene3D" id="3.90.290.10">
    <property type="entry name" value="TGF-beta binding (TB) domain"/>
    <property type="match status" value="4"/>
</dbReference>
<keyword evidence="7 9" id="KW-1015">Disulfide bond</keyword>
<dbReference type="Pfam" id="PF00683">
    <property type="entry name" value="TB"/>
    <property type="match status" value="4"/>
</dbReference>
<dbReference type="SMART" id="SM00181">
    <property type="entry name" value="EGF"/>
    <property type="match status" value="16"/>
</dbReference>
<dbReference type="SUPFAM" id="SSF57184">
    <property type="entry name" value="Growth factor receptor domain"/>
    <property type="match status" value="3"/>
</dbReference>
<protein>
    <submittedName>
        <fullName evidence="14">LTBP1 protein</fullName>
    </submittedName>
</protein>
<feature type="domain" description="EGF-like" evidence="12">
    <location>
        <begin position="617"/>
        <end position="657"/>
    </location>
</feature>
<gene>
    <name evidence="14" type="primary">Ltbp1</name>
    <name evidence="14" type="ORF">GTO93_0016653</name>
</gene>
<keyword evidence="6" id="KW-0677">Repeat</keyword>
<feature type="domain" description="TB" evidence="13">
    <location>
        <begin position="1210"/>
        <end position="1264"/>
    </location>
</feature>
<feature type="domain" description="EGF-like" evidence="12">
    <location>
        <begin position="1070"/>
        <end position="1112"/>
    </location>
</feature>
<dbReference type="InterPro" id="IPR000152">
    <property type="entry name" value="EGF-type_Asp/Asn_hydroxyl_site"/>
</dbReference>